<dbReference type="AlphaFoldDB" id="C5M435"/>
<keyword evidence="4" id="KW-1185">Reference proteome</keyword>
<name>C5M435_CANTT</name>
<evidence type="ECO:0000256" key="2">
    <source>
        <dbReference type="SAM" id="SignalP"/>
    </source>
</evidence>
<dbReference type="HOGENOM" id="CLU_1414986_0_0_1"/>
<dbReference type="VEuPathDB" id="FungiDB:CTRG_00824"/>
<feature type="region of interest" description="Disordered" evidence="1">
    <location>
        <begin position="119"/>
        <end position="168"/>
    </location>
</feature>
<reference evidence="3 4" key="1">
    <citation type="journal article" date="2009" name="Nature">
        <title>Evolution of pathogenicity and sexual reproduction in eight Candida genomes.</title>
        <authorList>
            <person name="Butler G."/>
            <person name="Rasmussen M.D."/>
            <person name="Lin M.F."/>
            <person name="Santos M.A."/>
            <person name="Sakthikumar S."/>
            <person name="Munro C.A."/>
            <person name="Rheinbay E."/>
            <person name="Grabherr M."/>
            <person name="Forche A."/>
            <person name="Reedy J.L."/>
            <person name="Agrafioti I."/>
            <person name="Arnaud M.B."/>
            <person name="Bates S."/>
            <person name="Brown A.J."/>
            <person name="Brunke S."/>
            <person name="Costanzo M.C."/>
            <person name="Fitzpatrick D.A."/>
            <person name="de Groot P.W."/>
            <person name="Harris D."/>
            <person name="Hoyer L.L."/>
            <person name="Hube B."/>
            <person name="Klis F.M."/>
            <person name="Kodira C."/>
            <person name="Lennard N."/>
            <person name="Logue M.E."/>
            <person name="Martin R."/>
            <person name="Neiman A.M."/>
            <person name="Nikolaou E."/>
            <person name="Quail M.A."/>
            <person name="Quinn J."/>
            <person name="Santos M.C."/>
            <person name="Schmitzberger F.F."/>
            <person name="Sherlock G."/>
            <person name="Shah P."/>
            <person name="Silverstein K.A."/>
            <person name="Skrzypek M.S."/>
            <person name="Soll D."/>
            <person name="Staggs R."/>
            <person name="Stansfield I."/>
            <person name="Stumpf M.P."/>
            <person name="Sudbery P.E."/>
            <person name="Srikantha T."/>
            <person name="Zeng Q."/>
            <person name="Berman J."/>
            <person name="Berriman M."/>
            <person name="Heitman J."/>
            <person name="Gow N.A."/>
            <person name="Lorenz M.C."/>
            <person name="Birren B.W."/>
            <person name="Kellis M."/>
            <person name="Cuomo C.A."/>
        </authorList>
    </citation>
    <scope>NUCLEOTIDE SEQUENCE [LARGE SCALE GENOMIC DNA]</scope>
    <source>
        <strain evidence="4">ATCC MYA-3404 / T1</strain>
    </source>
</reference>
<proteinExistence type="predicted"/>
<dbReference type="GeneID" id="8299990"/>
<dbReference type="EMBL" id="GG692395">
    <property type="protein sequence ID" value="EER36085.1"/>
    <property type="molecule type" value="Genomic_DNA"/>
</dbReference>
<feature type="chain" id="PRO_5002952675" evidence="2">
    <location>
        <begin position="18"/>
        <end position="192"/>
    </location>
</feature>
<protein>
    <submittedName>
        <fullName evidence="3">Uncharacterized protein</fullName>
    </submittedName>
</protein>
<feature type="compositionally biased region" description="Low complexity" evidence="1">
    <location>
        <begin position="120"/>
        <end position="167"/>
    </location>
</feature>
<accession>C5M435</accession>
<dbReference type="KEGG" id="ctp:CTRG_00824"/>
<evidence type="ECO:0000313" key="4">
    <source>
        <dbReference type="Proteomes" id="UP000002037"/>
    </source>
</evidence>
<keyword evidence="2" id="KW-0732">Signal</keyword>
<evidence type="ECO:0000313" key="3">
    <source>
        <dbReference type="EMBL" id="EER36085.1"/>
    </source>
</evidence>
<gene>
    <name evidence="3" type="ORF">CTRG_00824</name>
</gene>
<dbReference type="RefSeq" id="XP_002546043.1">
    <property type="nucleotide sequence ID" value="XM_002545997.1"/>
</dbReference>
<evidence type="ECO:0000256" key="1">
    <source>
        <dbReference type="SAM" id="MobiDB-lite"/>
    </source>
</evidence>
<sequence length="192" mass="20061">MLFKRLILPFLVSAVIAEEEYNPEFDTTIISTITITRTLYTPEESFSLLSVASVESELSVASEASVASVIAASIASESSASVASIASVESELALARATEIKEVLEFGYNNTISNSTFENSSSTVITTTSTSTRSGPITSTRRTSTTRSSVSTSSVESTESLSSSVSSQGGAMGTYSYPMLSAGILAFIAALL</sequence>
<feature type="signal peptide" evidence="2">
    <location>
        <begin position="1"/>
        <end position="17"/>
    </location>
</feature>
<dbReference type="Proteomes" id="UP000002037">
    <property type="component" value="Unassembled WGS sequence"/>
</dbReference>
<organism evidence="3 4">
    <name type="scientific">Candida tropicalis (strain ATCC MYA-3404 / T1)</name>
    <name type="common">Yeast</name>
    <dbReference type="NCBI Taxonomy" id="294747"/>
    <lineage>
        <taxon>Eukaryota</taxon>
        <taxon>Fungi</taxon>
        <taxon>Dikarya</taxon>
        <taxon>Ascomycota</taxon>
        <taxon>Saccharomycotina</taxon>
        <taxon>Pichiomycetes</taxon>
        <taxon>Debaryomycetaceae</taxon>
        <taxon>Candida/Lodderomyces clade</taxon>
        <taxon>Candida</taxon>
    </lineage>
</organism>